<gene>
    <name evidence="4" type="ORF">VTK73DRAFT_913</name>
</gene>
<evidence type="ECO:0000313" key="5">
    <source>
        <dbReference type="Proteomes" id="UP001586593"/>
    </source>
</evidence>
<dbReference type="Pfam" id="PF04082">
    <property type="entry name" value="Fungal_trans"/>
    <property type="match status" value="1"/>
</dbReference>
<dbReference type="Proteomes" id="UP001586593">
    <property type="component" value="Unassembled WGS sequence"/>
</dbReference>
<dbReference type="CDD" id="cd00067">
    <property type="entry name" value="GAL4"/>
    <property type="match status" value="1"/>
</dbReference>
<name>A0ABR3XCR7_9PEZI</name>
<evidence type="ECO:0000259" key="3">
    <source>
        <dbReference type="PROSITE" id="PS50048"/>
    </source>
</evidence>
<dbReference type="Gene3D" id="4.10.240.10">
    <property type="entry name" value="Zn(2)-C6 fungal-type DNA-binding domain"/>
    <property type="match status" value="1"/>
</dbReference>
<organism evidence="4 5">
    <name type="scientific">Phialemonium thermophilum</name>
    <dbReference type="NCBI Taxonomy" id="223376"/>
    <lineage>
        <taxon>Eukaryota</taxon>
        <taxon>Fungi</taxon>
        <taxon>Dikarya</taxon>
        <taxon>Ascomycota</taxon>
        <taxon>Pezizomycotina</taxon>
        <taxon>Sordariomycetes</taxon>
        <taxon>Sordariomycetidae</taxon>
        <taxon>Cephalothecales</taxon>
        <taxon>Cephalothecaceae</taxon>
        <taxon>Phialemonium</taxon>
    </lineage>
</organism>
<accession>A0ABR3XCR7</accession>
<dbReference type="SMART" id="SM00906">
    <property type="entry name" value="Fungal_trans"/>
    <property type="match status" value="1"/>
</dbReference>
<dbReference type="PANTHER" id="PTHR47425">
    <property type="entry name" value="FARB-RELATED"/>
    <property type="match status" value="1"/>
</dbReference>
<dbReference type="SMART" id="SM00066">
    <property type="entry name" value="GAL4"/>
    <property type="match status" value="1"/>
</dbReference>
<dbReference type="InterPro" id="IPR052761">
    <property type="entry name" value="Fungal_Detox/Toxin_TFs"/>
</dbReference>
<evidence type="ECO:0000256" key="1">
    <source>
        <dbReference type="ARBA" id="ARBA00022723"/>
    </source>
</evidence>
<comment type="caution">
    <text evidence="4">The sequence shown here is derived from an EMBL/GenBank/DDBJ whole genome shotgun (WGS) entry which is preliminary data.</text>
</comment>
<keyword evidence="1" id="KW-0479">Metal-binding</keyword>
<dbReference type="PROSITE" id="PS50048">
    <property type="entry name" value="ZN2_CY6_FUNGAL_2"/>
    <property type="match status" value="1"/>
</dbReference>
<feature type="domain" description="Zn(2)-C6 fungal-type" evidence="3">
    <location>
        <begin position="25"/>
        <end position="57"/>
    </location>
</feature>
<evidence type="ECO:0000256" key="2">
    <source>
        <dbReference type="ARBA" id="ARBA00023242"/>
    </source>
</evidence>
<keyword evidence="2" id="KW-0539">Nucleus</keyword>
<dbReference type="PANTHER" id="PTHR47425:SF3">
    <property type="entry name" value="ZN(II)2CYS6 TRANSCRIPTION FACTOR (EUROFUNG)"/>
    <property type="match status" value="1"/>
</dbReference>
<keyword evidence="5" id="KW-1185">Reference proteome</keyword>
<dbReference type="SUPFAM" id="SSF57701">
    <property type="entry name" value="Zn2/Cys6 DNA-binding domain"/>
    <property type="match status" value="1"/>
</dbReference>
<reference evidence="4 5" key="1">
    <citation type="journal article" date="2024" name="Commun. Biol.">
        <title>Comparative genomic analysis of thermophilic fungi reveals convergent evolutionary adaptations and gene losses.</title>
        <authorList>
            <person name="Steindorff A.S."/>
            <person name="Aguilar-Pontes M.V."/>
            <person name="Robinson A.J."/>
            <person name="Andreopoulos B."/>
            <person name="LaButti K."/>
            <person name="Kuo A."/>
            <person name="Mondo S."/>
            <person name="Riley R."/>
            <person name="Otillar R."/>
            <person name="Haridas S."/>
            <person name="Lipzen A."/>
            <person name="Grimwood J."/>
            <person name="Schmutz J."/>
            <person name="Clum A."/>
            <person name="Reid I.D."/>
            <person name="Moisan M.C."/>
            <person name="Butler G."/>
            <person name="Nguyen T.T.M."/>
            <person name="Dewar K."/>
            <person name="Conant G."/>
            <person name="Drula E."/>
            <person name="Henrissat B."/>
            <person name="Hansel C."/>
            <person name="Singer S."/>
            <person name="Hutchinson M.I."/>
            <person name="de Vries R.P."/>
            <person name="Natvig D.O."/>
            <person name="Powell A.J."/>
            <person name="Tsang A."/>
            <person name="Grigoriev I.V."/>
        </authorList>
    </citation>
    <scope>NUCLEOTIDE SEQUENCE [LARGE SCALE GENOMIC DNA]</scope>
    <source>
        <strain evidence="4 5">ATCC 24622</strain>
    </source>
</reference>
<proteinExistence type="predicted"/>
<dbReference type="Pfam" id="PF00172">
    <property type="entry name" value="Zn_clus"/>
    <property type="match status" value="1"/>
</dbReference>
<sequence>MQPLARGDSRASPEDATTVRRAAKACSTCHARKTRCDVLETGVPCTKCRDHGFRCSIEPRKKRRTRLGPRHPVEAASTLPAPRVALPEHVMRHQIPHYSFFRNLTPLGRSSLHASDKDRGLILPIIPRDPSACVQDRDARAEDLRFLKQKNVFELPAKAVLDKCISAYFRFFHPFFPVVDRPFFLEKYSETDTDALLCGQGPSLLLLHAIIFTACAFLSPQHIQDMGFSSRQQARSSFHSRARHLHQLEYEPDDIVTIQALLLMSHHYPSVAEQRHTWFWVYQAIGLAQGAGLHRDSGDTPERKLWVRLWWACLVRDRLIALGTRRPMHINSLDCNVPLPTAADLEEDGDTDEDREVKAMFIDFVKLCHYMEGILSLPCAAPESLRNQAAICESTLKYWLANLSSASHRPNHESLQTTSEPVAALYRTLLHLIHNVVLTTLLQSGGTMYEERLDGPRLPSAELQSVAADSIGLLDDLTRFDLVKYCPTQTVTTILPPLIVQVLLMRCSSDAASYEIAHEGFDTCMTVLDQLGQTYWHAKFYHDFFQLTAPVSSSTVSRTRRPLKATKKGGEARDVARPFPVYEGISSDPVPVVGAQEQPTNAGEIPRLLSHADTSRLGIDETLASETAEDVLDCQSAGPWPGPELALADSDGQVRFYPDWLDDDVLFQSLFPSA</sequence>
<protein>
    <recommendedName>
        <fullName evidence="3">Zn(2)-C6 fungal-type domain-containing protein</fullName>
    </recommendedName>
</protein>
<dbReference type="EMBL" id="JAZHXJ010000120">
    <property type="protein sequence ID" value="KAL1873465.1"/>
    <property type="molecule type" value="Genomic_DNA"/>
</dbReference>
<dbReference type="InterPro" id="IPR007219">
    <property type="entry name" value="XnlR_reg_dom"/>
</dbReference>
<dbReference type="InterPro" id="IPR036864">
    <property type="entry name" value="Zn2-C6_fun-type_DNA-bd_sf"/>
</dbReference>
<dbReference type="InterPro" id="IPR001138">
    <property type="entry name" value="Zn2Cys6_DnaBD"/>
</dbReference>
<evidence type="ECO:0000313" key="4">
    <source>
        <dbReference type="EMBL" id="KAL1873465.1"/>
    </source>
</evidence>
<dbReference type="PROSITE" id="PS00463">
    <property type="entry name" value="ZN2_CY6_FUNGAL_1"/>
    <property type="match status" value="1"/>
</dbReference>
<dbReference type="CDD" id="cd12148">
    <property type="entry name" value="fungal_TF_MHR"/>
    <property type="match status" value="1"/>
</dbReference>